<gene>
    <name evidence="1" type="ORF">DPMN_177320</name>
</gene>
<reference evidence="1" key="1">
    <citation type="journal article" date="2019" name="bioRxiv">
        <title>The Genome of the Zebra Mussel, Dreissena polymorpha: A Resource for Invasive Species Research.</title>
        <authorList>
            <person name="McCartney M.A."/>
            <person name="Auch B."/>
            <person name="Kono T."/>
            <person name="Mallez S."/>
            <person name="Zhang Y."/>
            <person name="Obille A."/>
            <person name="Becker A."/>
            <person name="Abrahante J.E."/>
            <person name="Garbe J."/>
            <person name="Badalamenti J.P."/>
            <person name="Herman A."/>
            <person name="Mangelson H."/>
            <person name="Liachko I."/>
            <person name="Sullivan S."/>
            <person name="Sone E.D."/>
            <person name="Koren S."/>
            <person name="Silverstein K.A.T."/>
            <person name="Beckman K.B."/>
            <person name="Gohl D.M."/>
        </authorList>
    </citation>
    <scope>NUCLEOTIDE SEQUENCE</scope>
    <source>
        <strain evidence="1">Duluth1</strain>
        <tissue evidence="1">Whole animal</tissue>
    </source>
</reference>
<evidence type="ECO:0000313" key="1">
    <source>
        <dbReference type="EMBL" id="KAH3775910.1"/>
    </source>
</evidence>
<comment type="caution">
    <text evidence="1">The sequence shown here is derived from an EMBL/GenBank/DDBJ whole genome shotgun (WGS) entry which is preliminary data.</text>
</comment>
<keyword evidence="2" id="KW-1185">Reference proteome</keyword>
<organism evidence="1 2">
    <name type="scientific">Dreissena polymorpha</name>
    <name type="common">Zebra mussel</name>
    <name type="synonym">Mytilus polymorpha</name>
    <dbReference type="NCBI Taxonomy" id="45954"/>
    <lineage>
        <taxon>Eukaryota</taxon>
        <taxon>Metazoa</taxon>
        <taxon>Spiralia</taxon>
        <taxon>Lophotrochozoa</taxon>
        <taxon>Mollusca</taxon>
        <taxon>Bivalvia</taxon>
        <taxon>Autobranchia</taxon>
        <taxon>Heteroconchia</taxon>
        <taxon>Euheterodonta</taxon>
        <taxon>Imparidentia</taxon>
        <taxon>Neoheterodontei</taxon>
        <taxon>Myida</taxon>
        <taxon>Dreissenoidea</taxon>
        <taxon>Dreissenidae</taxon>
        <taxon>Dreissena</taxon>
    </lineage>
</organism>
<name>A0A9D4IIW7_DREPO</name>
<sequence length="88" mass="9632">MSFIGDIDVGNVDFLVLTPSQENCLVSAIQTVQEVQTVPTVSPATWSTQLQGGPKLPLGTYNHSDRRELVQQSSYRAPVNCSMTINHN</sequence>
<dbReference type="Proteomes" id="UP000828390">
    <property type="component" value="Unassembled WGS sequence"/>
</dbReference>
<dbReference type="AlphaFoldDB" id="A0A9D4IIW7"/>
<reference evidence="1" key="2">
    <citation type="submission" date="2020-11" db="EMBL/GenBank/DDBJ databases">
        <authorList>
            <person name="McCartney M.A."/>
            <person name="Auch B."/>
            <person name="Kono T."/>
            <person name="Mallez S."/>
            <person name="Becker A."/>
            <person name="Gohl D.M."/>
            <person name="Silverstein K.A.T."/>
            <person name="Koren S."/>
            <person name="Bechman K.B."/>
            <person name="Herman A."/>
            <person name="Abrahante J.E."/>
            <person name="Garbe J."/>
        </authorList>
    </citation>
    <scope>NUCLEOTIDE SEQUENCE</scope>
    <source>
        <strain evidence="1">Duluth1</strain>
        <tissue evidence="1">Whole animal</tissue>
    </source>
</reference>
<protein>
    <submittedName>
        <fullName evidence="1">Uncharacterized protein</fullName>
    </submittedName>
</protein>
<proteinExistence type="predicted"/>
<accession>A0A9D4IIW7</accession>
<evidence type="ECO:0000313" key="2">
    <source>
        <dbReference type="Proteomes" id="UP000828390"/>
    </source>
</evidence>
<dbReference type="EMBL" id="JAIWYP010000009">
    <property type="protein sequence ID" value="KAH3775910.1"/>
    <property type="molecule type" value="Genomic_DNA"/>
</dbReference>